<sequence length="242" mass="26514">MNTPASFQSGSSPFDFFNFDLTAPFSWAVQRVADRPTFTENSATATGFPQPTQDADLLRQLSFIPGLKEILMLRQVHALEHATVWVLSESKNAYTPLKKSTNVQVDNELLSGLSTEQGFYLYGEVNISDLRRAVTLALSRLTSGESDLAVHPRCGTNLSVAMLLTAGLAVGVPLLLPFRPIEQLIGLGLAATTAAELAPDLGSMAQRYVTTAIPFNLKIENISRTRDVWGREANFVKVNWQD</sequence>
<dbReference type="Proteomes" id="UP000715781">
    <property type="component" value="Unassembled WGS sequence"/>
</dbReference>
<accession>A0A951Q1M4</accession>
<name>A0A951Q1M4_9NOST</name>
<gene>
    <name evidence="1" type="ORF">KME32_21330</name>
</gene>
<comment type="caution">
    <text evidence="1">The sequence shown here is derived from an EMBL/GenBank/DDBJ whole genome shotgun (WGS) entry which is preliminary data.</text>
</comment>
<dbReference type="Pfam" id="PF19928">
    <property type="entry name" value="DUF6391"/>
    <property type="match status" value="1"/>
</dbReference>
<evidence type="ECO:0000313" key="2">
    <source>
        <dbReference type="Proteomes" id="UP000715781"/>
    </source>
</evidence>
<proteinExistence type="predicted"/>
<protein>
    <submittedName>
        <fullName evidence="1">Uncharacterized protein</fullName>
    </submittedName>
</protein>
<reference evidence="1" key="2">
    <citation type="journal article" date="2022" name="Microbiol. Resour. Announc.">
        <title>Metagenome Sequencing to Explore Phylogenomics of Terrestrial Cyanobacteria.</title>
        <authorList>
            <person name="Ward R.D."/>
            <person name="Stajich J.E."/>
            <person name="Johansen J.R."/>
            <person name="Huntemann M."/>
            <person name="Clum A."/>
            <person name="Foster B."/>
            <person name="Foster B."/>
            <person name="Roux S."/>
            <person name="Palaniappan K."/>
            <person name="Varghese N."/>
            <person name="Mukherjee S."/>
            <person name="Reddy T.B.K."/>
            <person name="Daum C."/>
            <person name="Copeland A."/>
            <person name="Chen I.A."/>
            <person name="Ivanova N.N."/>
            <person name="Kyrpides N.C."/>
            <person name="Shapiro N."/>
            <person name="Eloe-Fadrosh E.A."/>
            <person name="Pietrasiak N."/>
        </authorList>
    </citation>
    <scope>NUCLEOTIDE SEQUENCE</scope>
    <source>
        <strain evidence="1">JT2-VF2</strain>
    </source>
</reference>
<organism evidence="1 2">
    <name type="scientific">Mojavia pulchra JT2-VF2</name>
    <dbReference type="NCBI Taxonomy" id="287848"/>
    <lineage>
        <taxon>Bacteria</taxon>
        <taxon>Bacillati</taxon>
        <taxon>Cyanobacteriota</taxon>
        <taxon>Cyanophyceae</taxon>
        <taxon>Nostocales</taxon>
        <taxon>Nostocaceae</taxon>
    </lineage>
</organism>
<dbReference type="EMBL" id="JAHHHN010000014">
    <property type="protein sequence ID" value="MBW4563636.1"/>
    <property type="molecule type" value="Genomic_DNA"/>
</dbReference>
<dbReference type="AlphaFoldDB" id="A0A951Q1M4"/>
<evidence type="ECO:0000313" key="1">
    <source>
        <dbReference type="EMBL" id="MBW4563636.1"/>
    </source>
</evidence>
<reference evidence="1" key="1">
    <citation type="submission" date="2021-05" db="EMBL/GenBank/DDBJ databases">
        <authorList>
            <person name="Pietrasiak N."/>
            <person name="Ward R."/>
            <person name="Stajich J.E."/>
            <person name="Kurbessoian T."/>
        </authorList>
    </citation>
    <scope>NUCLEOTIDE SEQUENCE</scope>
    <source>
        <strain evidence="1">JT2-VF2</strain>
    </source>
</reference>